<feature type="transmembrane region" description="Helical" evidence="8">
    <location>
        <begin position="321"/>
        <end position="340"/>
    </location>
</feature>
<dbReference type="GO" id="GO:0005794">
    <property type="term" value="C:Golgi apparatus"/>
    <property type="evidence" value="ECO:0007669"/>
    <property type="project" value="TreeGrafter"/>
</dbReference>
<keyword evidence="11" id="KW-1185">Reference proteome</keyword>
<accession>A0A061JDQ4</accession>
<reference evidence="10 11" key="1">
    <citation type="submission" date="2013-07" db="EMBL/GenBank/DDBJ databases">
        <authorList>
            <person name="Stoco P.H."/>
            <person name="Wagner G."/>
            <person name="Gerber A."/>
            <person name="Zaha A."/>
            <person name="Thompson C."/>
            <person name="Bartholomeu D.C."/>
            <person name="Luckemeyer D.D."/>
            <person name="Bahia D."/>
            <person name="Loreto E."/>
            <person name="Prestes E.B."/>
            <person name="Lima F.M."/>
            <person name="Rodrigues-Luiz G."/>
            <person name="Vallejo G.A."/>
            <person name="Filho J.F."/>
            <person name="Monteiro K.M."/>
            <person name="Tyler K.M."/>
            <person name="de Almeida L.G."/>
            <person name="Ortiz M.F."/>
            <person name="Siervo M.A."/>
            <person name="de Moraes M.H."/>
            <person name="Cunha O.L."/>
            <person name="Mendonca-Neto R."/>
            <person name="Silva R."/>
            <person name="Teixeira S.M."/>
            <person name="Murta S.M."/>
            <person name="Sincero T.C."/>
            <person name="Mendes T.A."/>
            <person name="Urmenyi T.P."/>
            <person name="Silva V.G."/>
            <person name="da Rocha W.D."/>
            <person name="Andersson B."/>
            <person name="Romanha A.J."/>
            <person name="Steindel M."/>
            <person name="de Vasconcelos A.T."/>
            <person name="Grisard E.C."/>
        </authorList>
    </citation>
    <scope>NUCLEOTIDE SEQUENCE [LARGE SCALE GENOMIC DNA]</scope>
    <source>
        <strain evidence="10 11">SC58</strain>
    </source>
</reference>
<feature type="transmembrane region" description="Helical" evidence="8">
    <location>
        <begin position="119"/>
        <end position="137"/>
    </location>
</feature>
<evidence type="ECO:0000313" key="11">
    <source>
        <dbReference type="Proteomes" id="UP000031737"/>
    </source>
</evidence>
<evidence type="ECO:0000256" key="4">
    <source>
        <dbReference type="ARBA" id="ARBA00022692"/>
    </source>
</evidence>
<protein>
    <submittedName>
        <fullName evidence="10">Cation transporter protein</fullName>
    </submittedName>
</protein>
<evidence type="ECO:0000313" key="10">
    <source>
        <dbReference type="EMBL" id="ESL11517.1"/>
    </source>
</evidence>
<evidence type="ECO:0000256" key="7">
    <source>
        <dbReference type="ARBA" id="ARBA00023136"/>
    </source>
</evidence>
<dbReference type="PANTHER" id="PTHR45755:SF4">
    <property type="entry name" value="ZINC TRANSPORTER 7"/>
    <property type="match status" value="1"/>
</dbReference>
<dbReference type="InterPro" id="IPR027469">
    <property type="entry name" value="Cation_efflux_TMD_sf"/>
</dbReference>
<evidence type="ECO:0000256" key="8">
    <source>
        <dbReference type="SAM" id="Phobius"/>
    </source>
</evidence>
<dbReference type="InterPro" id="IPR002524">
    <property type="entry name" value="Cation_efflux"/>
</dbReference>
<keyword evidence="4 8" id="KW-0812">Transmembrane</keyword>
<comment type="similarity">
    <text evidence="2">Belongs to the cation diffusion facilitator (CDF) transporter (TC 2.A.4) family. SLC30A subfamily.</text>
</comment>
<dbReference type="InterPro" id="IPR058533">
    <property type="entry name" value="Cation_efflux_TM"/>
</dbReference>
<feature type="transmembrane region" description="Helical" evidence="8">
    <location>
        <begin position="143"/>
        <end position="164"/>
    </location>
</feature>
<feature type="transmembrane region" description="Helical" evidence="8">
    <location>
        <begin position="63"/>
        <end position="84"/>
    </location>
</feature>
<feature type="domain" description="Cation efflux protein transmembrane" evidence="9">
    <location>
        <begin position="323"/>
        <end position="524"/>
    </location>
</feature>
<name>A0A061JDQ4_TRYRA</name>
<feature type="transmembrane region" description="Helical" evidence="8">
    <location>
        <begin position="236"/>
        <end position="256"/>
    </location>
</feature>
<dbReference type="Gene3D" id="1.20.1510.10">
    <property type="entry name" value="Cation efflux protein transmembrane domain"/>
    <property type="match status" value="1"/>
</dbReference>
<keyword evidence="5 8" id="KW-1133">Transmembrane helix</keyword>
<feature type="transmembrane region" description="Helical" evidence="8">
    <location>
        <begin position="90"/>
        <end position="107"/>
    </location>
</feature>
<dbReference type="GO" id="GO:0006882">
    <property type="term" value="P:intracellular zinc ion homeostasis"/>
    <property type="evidence" value="ECO:0007669"/>
    <property type="project" value="InterPro"/>
</dbReference>
<comment type="subcellular location">
    <subcellularLocation>
        <location evidence="1">Membrane</location>
        <topology evidence="1">Multi-pass membrane protein</topology>
    </subcellularLocation>
</comment>
<dbReference type="InterPro" id="IPR045316">
    <property type="entry name" value="Msc2-like"/>
</dbReference>
<evidence type="ECO:0000256" key="5">
    <source>
        <dbReference type="ARBA" id="ARBA00022989"/>
    </source>
</evidence>
<proteinExistence type="inferred from homology"/>
<evidence type="ECO:0000256" key="6">
    <source>
        <dbReference type="ARBA" id="ARBA00023065"/>
    </source>
</evidence>
<gene>
    <name evidence="10" type="ORF">TRSC58_00731</name>
</gene>
<keyword evidence="6" id="KW-0406">Ion transport</keyword>
<dbReference type="OrthoDB" id="78669at2759"/>
<feature type="transmembrane region" description="Helical" evidence="8">
    <location>
        <begin position="201"/>
        <end position="224"/>
    </location>
</feature>
<dbReference type="GO" id="GO:0005385">
    <property type="term" value="F:zinc ion transmembrane transporter activity"/>
    <property type="evidence" value="ECO:0007669"/>
    <property type="project" value="InterPro"/>
</dbReference>
<comment type="caution">
    <text evidence="10">The sequence shown here is derived from an EMBL/GenBank/DDBJ whole genome shotgun (WGS) entry which is preliminary data.</text>
</comment>
<evidence type="ECO:0000256" key="3">
    <source>
        <dbReference type="ARBA" id="ARBA00022448"/>
    </source>
</evidence>
<feature type="transmembrane region" description="Helical" evidence="8">
    <location>
        <begin position="32"/>
        <end position="51"/>
    </location>
</feature>
<keyword evidence="3" id="KW-0813">Transport</keyword>
<keyword evidence="7 8" id="KW-0472">Membrane</keyword>
<dbReference type="Pfam" id="PF01545">
    <property type="entry name" value="Cation_efflux"/>
    <property type="match status" value="1"/>
</dbReference>
<dbReference type="EMBL" id="AUPL01000731">
    <property type="protein sequence ID" value="ESL11517.1"/>
    <property type="molecule type" value="Genomic_DNA"/>
</dbReference>
<feature type="transmembrane region" description="Helical" evidence="8">
    <location>
        <begin position="176"/>
        <end position="195"/>
    </location>
</feature>
<organism evidence="10 11">
    <name type="scientific">Trypanosoma rangeli SC58</name>
    <dbReference type="NCBI Taxonomy" id="429131"/>
    <lineage>
        <taxon>Eukaryota</taxon>
        <taxon>Discoba</taxon>
        <taxon>Euglenozoa</taxon>
        <taxon>Kinetoplastea</taxon>
        <taxon>Metakinetoplastina</taxon>
        <taxon>Trypanosomatida</taxon>
        <taxon>Trypanosomatidae</taxon>
        <taxon>Trypanosoma</taxon>
        <taxon>Herpetosoma</taxon>
    </lineage>
</organism>
<evidence type="ECO:0000256" key="2">
    <source>
        <dbReference type="ARBA" id="ARBA00008873"/>
    </source>
</evidence>
<dbReference type="VEuPathDB" id="TriTrypDB:TRSC58_00731"/>
<feature type="transmembrane region" description="Helical" evidence="8">
    <location>
        <begin position="387"/>
        <end position="408"/>
    </location>
</feature>
<dbReference type="PANTHER" id="PTHR45755">
    <property type="match status" value="1"/>
</dbReference>
<dbReference type="GO" id="GO:0016020">
    <property type="term" value="C:membrane"/>
    <property type="evidence" value="ECO:0007669"/>
    <property type="project" value="UniProtKB-SubCell"/>
</dbReference>
<dbReference type="Proteomes" id="UP000031737">
    <property type="component" value="Unassembled WGS sequence"/>
</dbReference>
<feature type="transmembrane region" description="Helical" evidence="8">
    <location>
        <begin position="467"/>
        <end position="489"/>
    </location>
</feature>
<evidence type="ECO:0000259" key="9">
    <source>
        <dbReference type="Pfam" id="PF01545"/>
    </source>
</evidence>
<dbReference type="NCBIfam" id="TIGR01297">
    <property type="entry name" value="CDF"/>
    <property type="match status" value="1"/>
</dbReference>
<feature type="transmembrane region" description="Helical" evidence="8">
    <location>
        <begin position="420"/>
        <end position="446"/>
    </location>
</feature>
<sequence>MMRLMVSALVAAGFAAIVLVQSFVLQNSRAHFLWVGGFVSLGETLMLAAQVPENTKVIHKCNLLHCFYGIVMGTFRAYICGLLLCCLKEIGPLFSLLFYCAFVLVINYMRTDNLKHLRFWFGCAVLSVLLLYVGFFIKKSGDVYNITFVFAGLGIFLLLARFFEANCPTENKSWQRVFEGLIASIELSICGWLYYSSDTAFGFSYAWFLFPLLSVISGCGKTIYDSSVGVSIVPFDVNEVLVVLLNGCFVSLFFGGFDLGDFVVMISTFIFLVCSFKAMHFRNTLPSLEPSTFVLPRQKSGLTYVSSALFFFFSNERERKLGIFFLLTLAVMVLELIYGISANSLGLVSDSFHMLLDSVSIVVGLVTEFASSFPGDKKTHPFGYARYRVLGGFINAVLLLFIALFVVIESIERLLCPPDIHAGYLIHVAFIGLILNCIGVVFFHGADGHSHSHDGCSRSVDHNLRGIYLHILADLVGSINVMISSILLSLKGWKIADPLCSLLSCVFIAVSAFPLLEETGKVLLLSGHPYDKEIFFQKAIAGIEDIAYVNSVESIFAWPHSTTPNESAYCAIRLSVRAHADHNQVRLSVRQFMKEFFRGETGSSHLSVIVHIE</sequence>
<dbReference type="SUPFAM" id="SSF161111">
    <property type="entry name" value="Cation efflux protein transmembrane domain-like"/>
    <property type="match status" value="1"/>
</dbReference>
<dbReference type="AlphaFoldDB" id="A0A061JDQ4"/>
<evidence type="ECO:0000256" key="1">
    <source>
        <dbReference type="ARBA" id="ARBA00004141"/>
    </source>
</evidence>